<keyword evidence="4 8" id="KW-0238">DNA-binding</keyword>
<reference evidence="9" key="1">
    <citation type="submission" date="2018-04" db="EMBL/GenBank/DDBJ databases">
        <authorList>
            <person name="Liu S."/>
            <person name="Wang Z."/>
            <person name="Li J."/>
        </authorList>
    </citation>
    <scope>NUCLEOTIDE SEQUENCE [LARGE SCALE GENOMIC DNA]</scope>
    <source>
        <strain evidence="9">S1194</strain>
    </source>
</reference>
<dbReference type="Proteomes" id="UP000244978">
    <property type="component" value="Unassembled WGS sequence"/>
</dbReference>
<evidence type="ECO:0000256" key="4">
    <source>
        <dbReference type="ARBA" id="ARBA00023125"/>
    </source>
</evidence>
<dbReference type="GO" id="GO:0003677">
    <property type="term" value="F:DNA binding"/>
    <property type="evidence" value="ECO:0007669"/>
    <property type="project" value="UniProtKB-KW"/>
</dbReference>
<evidence type="ECO:0000313" key="8">
    <source>
        <dbReference type="EMBL" id="PWB96377.1"/>
    </source>
</evidence>
<evidence type="ECO:0000256" key="3">
    <source>
        <dbReference type="ARBA" id="ARBA00023082"/>
    </source>
</evidence>
<comment type="similarity">
    <text evidence="1">Belongs to the sigma-70 factor family. ECF subfamily.</text>
</comment>
<name>A0A2U1SXL6_9MICO</name>
<protein>
    <submittedName>
        <fullName evidence="8">DNA-binding response regulator</fullName>
    </submittedName>
</protein>
<dbReference type="Pfam" id="PF00072">
    <property type="entry name" value="Response_reg"/>
    <property type="match status" value="1"/>
</dbReference>
<evidence type="ECO:0000259" key="7">
    <source>
        <dbReference type="PROSITE" id="PS50110"/>
    </source>
</evidence>
<dbReference type="InterPro" id="IPR011006">
    <property type="entry name" value="CheY-like_superfamily"/>
</dbReference>
<dbReference type="GO" id="GO:0016987">
    <property type="term" value="F:sigma factor activity"/>
    <property type="evidence" value="ECO:0007669"/>
    <property type="project" value="UniProtKB-KW"/>
</dbReference>
<keyword evidence="6" id="KW-0597">Phosphoprotein</keyword>
<dbReference type="Gene3D" id="3.40.50.2300">
    <property type="match status" value="1"/>
</dbReference>
<dbReference type="AlphaFoldDB" id="A0A2U1SXL6"/>
<feature type="domain" description="Response regulatory" evidence="7">
    <location>
        <begin position="10"/>
        <end position="125"/>
    </location>
</feature>
<sequence>MESRSPAQIRVAVVDDHRIVLDGVTAHIRFRHPDIEVAITETTWVGLLAHPLFPVDVVVLDLGLGDDLPVETKLRILATVGVKTVVMSRHADAFSVQSAMRAGALAFVPKSDDAGELVRAIRAAAAGHRYRAHSVALTEIDAVSSSTPGLGRQELRAIMLYSTGRSVKEVAAEMETTDETVKSYLKRARRKYRAVGIDLGTRVLLRRHAAREGWIGPE</sequence>
<accession>A0A2U1SXL6</accession>
<comment type="caution">
    <text evidence="8">The sequence shown here is derived from an EMBL/GenBank/DDBJ whole genome shotgun (WGS) entry which is preliminary data.</text>
</comment>
<evidence type="ECO:0000256" key="5">
    <source>
        <dbReference type="ARBA" id="ARBA00023163"/>
    </source>
</evidence>
<dbReference type="InterPro" id="IPR001789">
    <property type="entry name" value="Sig_transdc_resp-reg_receiver"/>
</dbReference>
<proteinExistence type="inferred from homology"/>
<evidence type="ECO:0000256" key="1">
    <source>
        <dbReference type="ARBA" id="ARBA00010641"/>
    </source>
</evidence>
<dbReference type="KEGG" id="salc:C2138_03800"/>
<keyword evidence="9" id="KW-1185">Reference proteome</keyword>
<evidence type="ECO:0000256" key="6">
    <source>
        <dbReference type="PROSITE-ProRule" id="PRU00169"/>
    </source>
</evidence>
<dbReference type="OrthoDB" id="5113247at2"/>
<keyword evidence="2" id="KW-0805">Transcription regulation</keyword>
<dbReference type="PANTHER" id="PTHR43214">
    <property type="entry name" value="TWO-COMPONENT RESPONSE REGULATOR"/>
    <property type="match status" value="1"/>
</dbReference>
<dbReference type="EMBL" id="QEEX01000002">
    <property type="protein sequence ID" value="PWB96377.1"/>
    <property type="molecule type" value="Genomic_DNA"/>
</dbReference>
<organism evidence="8 9">
    <name type="scientific">Homoserinimonas hongtaonis</name>
    <dbReference type="NCBI Taxonomy" id="2079791"/>
    <lineage>
        <taxon>Bacteria</taxon>
        <taxon>Bacillati</taxon>
        <taxon>Actinomycetota</taxon>
        <taxon>Actinomycetes</taxon>
        <taxon>Micrococcales</taxon>
        <taxon>Microbacteriaceae</taxon>
        <taxon>Homoserinimonas</taxon>
    </lineage>
</organism>
<dbReference type="InterPro" id="IPR013249">
    <property type="entry name" value="RNA_pol_sigma70_r4_t2"/>
</dbReference>
<dbReference type="Pfam" id="PF08281">
    <property type="entry name" value="Sigma70_r4_2"/>
    <property type="match status" value="1"/>
</dbReference>
<keyword evidence="3" id="KW-0731">Sigma factor</keyword>
<evidence type="ECO:0000313" key="9">
    <source>
        <dbReference type="Proteomes" id="UP000244978"/>
    </source>
</evidence>
<dbReference type="SUPFAM" id="SSF46894">
    <property type="entry name" value="C-terminal effector domain of the bipartite response regulators"/>
    <property type="match status" value="1"/>
</dbReference>
<dbReference type="GO" id="GO:0000160">
    <property type="term" value="P:phosphorelay signal transduction system"/>
    <property type="evidence" value="ECO:0007669"/>
    <property type="project" value="InterPro"/>
</dbReference>
<dbReference type="PROSITE" id="PS50110">
    <property type="entry name" value="RESPONSE_REGULATORY"/>
    <property type="match status" value="1"/>
</dbReference>
<feature type="modified residue" description="4-aspartylphosphate" evidence="6">
    <location>
        <position position="61"/>
    </location>
</feature>
<dbReference type="InterPro" id="IPR016032">
    <property type="entry name" value="Sig_transdc_resp-reg_C-effctor"/>
</dbReference>
<dbReference type="PANTHER" id="PTHR43214:SF43">
    <property type="entry name" value="TWO-COMPONENT RESPONSE REGULATOR"/>
    <property type="match status" value="1"/>
</dbReference>
<dbReference type="InterPro" id="IPR039420">
    <property type="entry name" value="WalR-like"/>
</dbReference>
<keyword evidence="5" id="KW-0804">Transcription</keyword>
<dbReference type="SUPFAM" id="SSF52172">
    <property type="entry name" value="CheY-like"/>
    <property type="match status" value="1"/>
</dbReference>
<dbReference type="GO" id="GO:0006352">
    <property type="term" value="P:DNA-templated transcription initiation"/>
    <property type="evidence" value="ECO:0007669"/>
    <property type="project" value="InterPro"/>
</dbReference>
<dbReference type="SMART" id="SM00448">
    <property type="entry name" value="REC"/>
    <property type="match status" value="1"/>
</dbReference>
<gene>
    <name evidence="8" type="ORF">DF220_12510</name>
</gene>
<evidence type="ECO:0000256" key="2">
    <source>
        <dbReference type="ARBA" id="ARBA00023015"/>
    </source>
</evidence>